<protein>
    <submittedName>
        <fullName evidence="2">Uncharacterized protein</fullName>
    </submittedName>
</protein>
<reference evidence="2" key="1">
    <citation type="submission" date="2023-10" db="EMBL/GenBank/DDBJ databases">
        <authorList>
            <person name="Domelevo Entfellner J.-B."/>
        </authorList>
    </citation>
    <scope>NUCLEOTIDE SEQUENCE</scope>
</reference>
<evidence type="ECO:0000256" key="1">
    <source>
        <dbReference type="SAM" id="MobiDB-lite"/>
    </source>
</evidence>
<gene>
    <name evidence="2" type="ORF">AYBTSS11_LOCUS19929</name>
</gene>
<dbReference type="Gramene" id="rna-AYBTSS11_LOCUS19929">
    <property type="protein sequence ID" value="CAJ1963720.1"/>
    <property type="gene ID" value="gene-AYBTSS11_LOCUS19929"/>
</dbReference>
<dbReference type="EMBL" id="OY731403">
    <property type="protein sequence ID" value="CAJ1963720.1"/>
    <property type="molecule type" value="Genomic_DNA"/>
</dbReference>
<feature type="region of interest" description="Disordered" evidence="1">
    <location>
        <begin position="30"/>
        <end position="54"/>
    </location>
</feature>
<keyword evidence="3" id="KW-1185">Reference proteome</keyword>
<dbReference type="AlphaFoldDB" id="A0AA86T244"/>
<feature type="compositionally biased region" description="Basic and acidic residues" evidence="1">
    <location>
        <begin position="45"/>
        <end position="54"/>
    </location>
</feature>
<sequence length="77" mass="8689">MSESKLGFHADGVREGGFRYVKTKLALHSQTQKNVGLAPRQGGTKTDRDSREEHKSMTCVVCYAEIDQMENGEEEER</sequence>
<name>A0AA86T244_9FABA</name>
<evidence type="ECO:0000313" key="2">
    <source>
        <dbReference type="EMBL" id="CAJ1963720.1"/>
    </source>
</evidence>
<dbReference type="Proteomes" id="UP001189624">
    <property type="component" value="Chromosome 6"/>
</dbReference>
<organism evidence="2 3">
    <name type="scientific">Sphenostylis stenocarpa</name>
    <dbReference type="NCBI Taxonomy" id="92480"/>
    <lineage>
        <taxon>Eukaryota</taxon>
        <taxon>Viridiplantae</taxon>
        <taxon>Streptophyta</taxon>
        <taxon>Embryophyta</taxon>
        <taxon>Tracheophyta</taxon>
        <taxon>Spermatophyta</taxon>
        <taxon>Magnoliopsida</taxon>
        <taxon>eudicotyledons</taxon>
        <taxon>Gunneridae</taxon>
        <taxon>Pentapetalae</taxon>
        <taxon>rosids</taxon>
        <taxon>fabids</taxon>
        <taxon>Fabales</taxon>
        <taxon>Fabaceae</taxon>
        <taxon>Papilionoideae</taxon>
        <taxon>50 kb inversion clade</taxon>
        <taxon>NPAAA clade</taxon>
        <taxon>indigoferoid/millettioid clade</taxon>
        <taxon>Phaseoleae</taxon>
        <taxon>Sphenostylis</taxon>
    </lineage>
</organism>
<accession>A0AA86T244</accession>
<proteinExistence type="predicted"/>
<evidence type="ECO:0000313" key="3">
    <source>
        <dbReference type="Proteomes" id="UP001189624"/>
    </source>
</evidence>